<dbReference type="InterPro" id="IPR023347">
    <property type="entry name" value="Lysozyme_dom_sf"/>
</dbReference>
<evidence type="ECO:0000256" key="1">
    <source>
        <dbReference type="ARBA" id="ARBA00022529"/>
    </source>
</evidence>
<dbReference type="InterPro" id="IPR002477">
    <property type="entry name" value="Peptidoglycan-bd-like"/>
</dbReference>
<comment type="caution">
    <text evidence="4">The sequence shown here is derived from an EMBL/GenBank/DDBJ whole genome shotgun (WGS) entry which is preliminary data.</text>
</comment>
<protein>
    <submittedName>
        <fullName evidence="4">Peptidoglycan-binding protein</fullName>
    </submittedName>
</protein>
<keyword evidence="2" id="KW-0081">Bacteriolytic enzyme</keyword>
<dbReference type="SUPFAM" id="SSF47090">
    <property type="entry name" value="PGBD-like"/>
    <property type="match status" value="1"/>
</dbReference>
<dbReference type="Gene3D" id="1.10.101.10">
    <property type="entry name" value="PGBD-like superfamily/PGBD"/>
    <property type="match status" value="1"/>
</dbReference>
<dbReference type="Gene3D" id="1.10.530.40">
    <property type="match status" value="1"/>
</dbReference>
<dbReference type="Proteomes" id="UP000786875">
    <property type="component" value="Unassembled WGS sequence"/>
</dbReference>
<keyword evidence="1" id="KW-0929">Antimicrobial</keyword>
<dbReference type="Pfam" id="PF01471">
    <property type="entry name" value="PG_binding_1"/>
    <property type="match status" value="1"/>
</dbReference>
<dbReference type="EMBL" id="JABBFO010000001">
    <property type="protein sequence ID" value="MBT0725794.1"/>
    <property type="molecule type" value="Genomic_DNA"/>
</dbReference>
<dbReference type="RefSeq" id="WP_214211520.1">
    <property type="nucleotide sequence ID" value="NZ_JABBFO010000001.1"/>
</dbReference>
<proteinExistence type="predicted"/>
<name>A0ABS5T0B3_9GAMM</name>
<accession>A0ABS5T0B3</accession>
<keyword evidence="5" id="KW-1185">Reference proteome</keyword>
<dbReference type="InterPro" id="IPR036366">
    <property type="entry name" value="PGBDSf"/>
</dbReference>
<feature type="domain" description="Peptidoglycan binding-like" evidence="3">
    <location>
        <begin position="24"/>
        <end position="74"/>
    </location>
</feature>
<dbReference type="CDD" id="cd16903">
    <property type="entry name" value="pesticin_lyz-like"/>
    <property type="match status" value="1"/>
</dbReference>
<gene>
    <name evidence="4" type="ORF">HGT73_00020</name>
</gene>
<evidence type="ECO:0000313" key="4">
    <source>
        <dbReference type="EMBL" id="MBT0725794.1"/>
    </source>
</evidence>
<reference evidence="4 5" key="1">
    <citation type="submission" date="2020-04" db="EMBL/GenBank/DDBJ databases">
        <title>Genome sequencing of Rosenbergiella species.</title>
        <authorList>
            <person name="Alvarez-Perez S."/>
            <person name="Lievens B."/>
        </authorList>
    </citation>
    <scope>NUCLEOTIDE SEQUENCE [LARGE SCALE GENOMIC DNA]</scope>
    <source>
        <strain evidence="4 5">CdVSA20.1</strain>
    </source>
</reference>
<evidence type="ECO:0000313" key="5">
    <source>
        <dbReference type="Proteomes" id="UP000786875"/>
    </source>
</evidence>
<organism evidence="4 5">
    <name type="scientific">Rosenbergiella australiborealis</name>
    <dbReference type="NCBI Taxonomy" id="1544696"/>
    <lineage>
        <taxon>Bacteria</taxon>
        <taxon>Pseudomonadati</taxon>
        <taxon>Pseudomonadota</taxon>
        <taxon>Gammaproteobacteria</taxon>
        <taxon>Enterobacterales</taxon>
        <taxon>Erwiniaceae</taxon>
        <taxon>Rosenbergiella</taxon>
    </lineage>
</organism>
<sequence length="307" mass="34851">MSYYNPRIYCLKGTIGSCGTNNPDDVKEIQKMIINAGYQFSTGRTIRVDGVCGPETEQAVIWYQRLLTLSPSGLVHPTDSFFMQAMENAYSPGPRPQHTSGSLWVSEGQVTFDSQGIDYITAVEPFRQQSYPSFSRILHWPAKLSSGVTLGRGYDMGSRSSGEITSTLRQAGIEEYKAVICSKASHLKGRQAGQFVKVYGSLIGEITHSQQIRLFEIVYREKLNYAKGVYSRNSRHVHNPLTWYKLDKIIRDVFVDTIYQGNRTAPEMVRIMARGGSRSEIIQYLKNDLTLSRDLRRNEIRIRSLRK</sequence>
<dbReference type="InterPro" id="IPR036365">
    <property type="entry name" value="PGBD-like_sf"/>
</dbReference>
<evidence type="ECO:0000259" key="3">
    <source>
        <dbReference type="Pfam" id="PF01471"/>
    </source>
</evidence>
<evidence type="ECO:0000256" key="2">
    <source>
        <dbReference type="ARBA" id="ARBA00022638"/>
    </source>
</evidence>